<gene>
    <name evidence="1" type="ORF">GLOINDRAFT_88147</name>
</gene>
<organism evidence="1">
    <name type="scientific">Rhizophagus irregularis (strain DAOM 181602 / DAOM 197198 / MUCL 43194)</name>
    <name type="common">Arbuscular mycorrhizal fungus</name>
    <name type="synonym">Glomus intraradices</name>
    <dbReference type="NCBI Taxonomy" id="747089"/>
    <lineage>
        <taxon>Eukaryota</taxon>
        <taxon>Fungi</taxon>
        <taxon>Fungi incertae sedis</taxon>
        <taxon>Mucoromycota</taxon>
        <taxon>Glomeromycotina</taxon>
        <taxon>Glomeromycetes</taxon>
        <taxon>Glomerales</taxon>
        <taxon>Glomeraceae</taxon>
        <taxon>Rhizophagus</taxon>
    </lineage>
</organism>
<proteinExistence type="predicted"/>
<dbReference type="AlphaFoldDB" id="U9SVG7"/>
<name>U9SVG7_RHIID</name>
<accession>U9SVG7</accession>
<dbReference type="EMBL" id="KI298261">
    <property type="protein sequence ID" value="ERZ99091.1"/>
    <property type="molecule type" value="Genomic_DNA"/>
</dbReference>
<protein>
    <submittedName>
        <fullName evidence="1">Uncharacterized protein</fullName>
    </submittedName>
</protein>
<evidence type="ECO:0000313" key="1">
    <source>
        <dbReference type="EMBL" id="ERZ99091.1"/>
    </source>
</evidence>
<dbReference type="VEuPathDB" id="FungiDB:RhiirFUN_002467"/>
<sequence>MCLWIPADYHYIFSKKKEIQIAKADNGFWQDDLDNYDEFTHEILDITRSCVFEDVKANTESEVSVSSRLTIAPSQMYIVVDTESTIDEESNIEKIPIEANLQSWKKDEVHIHNKLLDVNIGVFSAYFSAHNNKHTKFAQSMS</sequence>
<dbReference type="HOGENOM" id="CLU_1816810_0_0_1"/>
<reference evidence="1" key="1">
    <citation type="submission" date="2013-07" db="EMBL/GenBank/DDBJ databases">
        <title>The genome of an arbuscular mycorrhizal fungus provides insights into the evolution of the oldest plant symbiosis.</title>
        <authorList>
            <consortium name="DOE Joint Genome Institute"/>
            <person name="Tisserant E."/>
            <person name="Malbreil M."/>
            <person name="Kuo A."/>
            <person name="Kohler A."/>
            <person name="Symeonidi A."/>
            <person name="Balestrini R."/>
            <person name="Charron P."/>
            <person name="Duensing N."/>
            <person name="Frei-dit-Frey N."/>
            <person name="Gianinazzi-Pearson V."/>
            <person name="Gilbert B."/>
            <person name="Handa Y."/>
            <person name="Hijri M."/>
            <person name="Kaul R."/>
            <person name="Kawaguchi M."/>
            <person name="Krajinski F."/>
            <person name="Lammers P."/>
            <person name="Lapierre D."/>
            <person name="Masclaux F.G."/>
            <person name="Murat C."/>
            <person name="Morin E."/>
            <person name="Ndikumana S."/>
            <person name="Pagni M."/>
            <person name="Petitpierre D."/>
            <person name="Requena N."/>
            <person name="Rosikiewicz P."/>
            <person name="Riley R."/>
            <person name="Saito K."/>
            <person name="San Clemente H."/>
            <person name="Shapiro H."/>
            <person name="van Tuinen D."/>
            <person name="Becard G."/>
            <person name="Bonfante P."/>
            <person name="Paszkowski U."/>
            <person name="Shachar-Hill Y."/>
            <person name="Young J.P."/>
            <person name="Sanders I.R."/>
            <person name="Henrissat B."/>
            <person name="Rensing S.A."/>
            <person name="Grigoriev I.V."/>
            <person name="Corradi N."/>
            <person name="Roux C."/>
            <person name="Martin F."/>
        </authorList>
    </citation>
    <scope>NUCLEOTIDE SEQUENCE</scope>
    <source>
        <strain evidence="1">DAOM 197198</strain>
    </source>
</reference>